<feature type="binding site" evidence="9">
    <location>
        <position position="2"/>
    </location>
    <ligand>
        <name>Ca(2+)</name>
        <dbReference type="ChEBI" id="CHEBI:29108"/>
        <label>2</label>
    </ligand>
</feature>
<evidence type="ECO:0000256" key="6">
    <source>
        <dbReference type="ARBA" id="ARBA00022723"/>
    </source>
</evidence>
<protein>
    <recommendedName>
        <fullName evidence="3">peroxidase</fullName>
        <ecNumber evidence="3">1.11.1.7</ecNumber>
    </recommendedName>
</protein>
<dbReference type="EC" id="1.11.1.7" evidence="3"/>
<evidence type="ECO:0000256" key="8">
    <source>
        <dbReference type="ARBA" id="ARBA00023004"/>
    </source>
</evidence>
<dbReference type="Proteomes" id="UP001642360">
    <property type="component" value="Unassembled WGS sequence"/>
</dbReference>
<dbReference type="PANTHER" id="PTHR31235">
    <property type="entry name" value="PEROXIDASE 25-RELATED"/>
    <property type="match status" value="1"/>
</dbReference>
<dbReference type="InterPro" id="IPR002016">
    <property type="entry name" value="Haem_peroxidase"/>
</dbReference>
<comment type="cofactor">
    <cofactor evidence="2">
        <name>heme b</name>
        <dbReference type="ChEBI" id="CHEBI:60344"/>
    </cofactor>
</comment>
<dbReference type="AlphaFoldDB" id="A0ABC8T5U9"/>
<dbReference type="PROSITE" id="PS50873">
    <property type="entry name" value="PEROXIDASE_4"/>
    <property type="match status" value="1"/>
</dbReference>
<dbReference type="GO" id="GO:0140825">
    <property type="term" value="F:lactoperoxidase activity"/>
    <property type="evidence" value="ECO:0007669"/>
    <property type="project" value="UniProtKB-EC"/>
</dbReference>
<gene>
    <name evidence="12" type="ORF">ILEXP_LOCUS33777</name>
</gene>
<evidence type="ECO:0000313" key="13">
    <source>
        <dbReference type="Proteomes" id="UP001642360"/>
    </source>
</evidence>
<evidence type="ECO:0000256" key="5">
    <source>
        <dbReference type="ARBA" id="ARBA00022617"/>
    </source>
</evidence>
<name>A0ABC8T5U9_9AQUA</name>
<feature type="domain" description="Plant heme peroxidase family profile" evidence="11">
    <location>
        <begin position="1"/>
        <end position="71"/>
    </location>
</feature>
<evidence type="ECO:0000259" key="11">
    <source>
        <dbReference type="PROSITE" id="PS50873"/>
    </source>
</evidence>
<dbReference type="GO" id="GO:0046872">
    <property type="term" value="F:metal ion binding"/>
    <property type="evidence" value="ECO:0007669"/>
    <property type="project" value="UniProtKB-KW"/>
</dbReference>
<evidence type="ECO:0000256" key="10">
    <source>
        <dbReference type="RuleBase" id="RU004241"/>
    </source>
</evidence>
<evidence type="ECO:0000256" key="9">
    <source>
        <dbReference type="PIRSR" id="PIRSR600823-3"/>
    </source>
</evidence>
<evidence type="ECO:0000256" key="7">
    <source>
        <dbReference type="ARBA" id="ARBA00023002"/>
    </source>
</evidence>
<reference evidence="12 13" key="1">
    <citation type="submission" date="2024-02" db="EMBL/GenBank/DDBJ databases">
        <authorList>
            <person name="Vignale AGUSTIN F."/>
            <person name="Sosa J E."/>
            <person name="Modenutti C."/>
        </authorList>
    </citation>
    <scope>NUCLEOTIDE SEQUENCE [LARGE SCALE GENOMIC DNA]</scope>
</reference>
<keyword evidence="5" id="KW-0349">Heme</keyword>
<feature type="binding site" evidence="9">
    <location>
        <position position="10"/>
    </location>
    <ligand>
        <name>Ca(2+)</name>
        <dbReference type="ChEBI" id="CHEBI:29108"/>
        <label>2</label>
    </ligand>
</feature>
<evidence type="ECO:0000313" key="12">
    <source>
        <dbReference type="EMBL" id="CAK9164633.1"/>
    </source>
</evidence>
<dbReference type="InterPro" id="IPR000823">
    <property type="entry name" value="Peroxidase_pln"/>
</dbReference>
<dbReference type="Pfam" id="PF00141">
    <property type="entry name" value="peroxidase"/>
    <property type="match status" value="1"/>
</dbReference>
<dbReference type="PRINTS" id="PR00461">
    <property type="entry name" value="PLPEROXIDASE"/>
</dbReference>
<keyword evidence="13" id="KW-1185">Reference proteome</keyword>
<comment type="caution">
    <text evidence="12">The sequence shown here is derived from an EMBL/GenBank/DDBJ whole genome shotgun (WGS) entry which is preliminary data.</text>
</comment>
<dbReference type="InterPro" id="IPR010255">
    <property type="entry name" value="Haem_peroxidase_sf"/>
</dbReference>
<dbReference type="EMBL" id="CAUOFW020004253">
    <property type="protein sequence ID" value="CAK9164633.1"/>
    <property type="molecule type" value="Genomic_DNA"/>
</dbReference>
<proteinExistence type="inferred from homology"/>
<sequence>MDPGSSKKFDTDYYTMVSKRRGLFQSDGALLSETTTKAYVLSQISSGSTFLNDFGPAMVKMGQIGVLTGKS</sequence>
<feature type="non-terminal residue" evidence="12">
    <location>
        <position position="71"/>
    </location>
</feature>
<keyword evidence="4" id="KW-0575">Peroxidase</keyword>
<keyword evidence="7" id="KW-0560">Oxidoreductase</keyword>
<dbReference type="SUPFAM" id="SSF48113">
    <property type="entry name" value="Heme-dependent peroxidases"/>
    <property type="match status" value="1"/>
</dbReference>
<evidence type="ECO:0000256" key="3">
    <source>
        <dbReference type="ARBA" id="ARBA00012313"/>
    </source>
</evidence>
<comment type="cofactor">
    <cofactor evidence="9">
        <name>Ca(2+)</name>
        <dbReference type="ChEBI" id="CHEBI:29108"/>
    </cofactor>
    <text evidence="9">Binds 2 calcium ions per subunit.</text>
</comment>
<keyword evidence="9" id="KW-0106">Calcium</keyword>
<organism evidence="12 13">
    <name type="scientific">Ilex paraguariensis</name>
    <name type="common">yerba mate</name>
    <dbReference type="NCBI Taxonomy" id="185542"/>
    <lineage>
        <taxon>Eukaryota</taxon>
        <taxon>Viridiplantae</taxon>
        <taxon>Streptophyta</taxon>
        <taxon>Embryophyta</taxon>
        <taxon>Tracheophyta</taxon>
        <taxon>Spermatophyta</taxon>
        <taxon>Magnoliopsida</taxon>
        <taxon>eudicotyledons</taxon>
        <taxon>Gunneridae</taxon>
        <taxon>Pentapetalae</taxon>
        <taxon>asterids</taxon>
        <taxon>campanulids</taxon>
        <taxon>Aquifoliales</taxon>
        <taxon>Aquifoliaceae</taxon>
        <taxon>Ilex</taxon>
    </lineage>
</organism>
<evidence type="ECO:0000256" key="2">
    <source>
        <dbReference type="ARBA" id="ARBA00001970"/>
    </source>
</evidence>
<accession>A0ABC8T5U9</accession>
<evidence type="ECO:0000256" key="4">
    <source>
        <dbReference type="ARBA" id="ARBA00022559"/>
    </source>
</evidence>
<comment type="catalytic activity">
    <reaction evidence="1">
        <text>2 a phenolic donor + H2O2 = 2 a phenolic radical donor + 2 H2O</text>
        <dbReference type="Rhea" id="RHEA:56136"/>
        <dbReference type="ChEBI" id="CHEBI:15377"/>
        <dbReference type="ChEBI" id="CHEBI:16240"/>
        <dbReference type="ChEBI" id="CHEBI:139520"/>
        <dbReference type="ChEBI" id="CHEBI:139521"/>
        <dbReference type="EC" id="1.11.1.7"/>
    </reaction>
</comment>
<dbReference type="Gene3D" id="1.10.420.10">
    <property type="entry name" value="Peroxidase, domain 2"/>
    <property type="match status" value="1"/>
</dbReference>
<keyword evidence="6 9" id="KW-0479">Metal-binding</keyword>
<keyword evidence="8" id="KW-0408">Iron</keyword>
<comment type="similarity">
    <text evidence="10">Belongs to the peroxidase family.</text>
</comment>
<evidence type="ECO:0000256" key="1">
    <source>
        <dbReference type="ARBA" id="ARBA00000189"/>
    </source>
</evidence>